<dbReference type="GO" id="GO:0004222">
    <property type="term" value="F:metalloendopeptidase activity"/>
    <property type="evidence" value="ECO:0007669"/>
    <property type="project" value="TreeGrafter"/>
</dbReference>
<dbReference type="InterPro" id="IPR011055">
    <property type="entry name" value="Dup_hybrid_motif"/>
</dbReference>
<feature type="region of interest" description="Disordered" evidence="2">
    <location>
        <begin position="35"/>
        <end position="73"/>
    </location>
</feature>
<evidence type="ECO:0000313" key="6">
    <source>
        <dbReference type="Proteomes" id="UP001224674"/>
    </source>
</evidence>
<dbReference type="InterPro" id="IPR050570">
    <property type="entry name" value="Cell_wall_metabolism_enzyme"/>
</dbReference>
<gene>
    <name evidence="5" type="ORF">QDX21_00490</name>
</gene>
<dbReference type="CDD" id="cd12797">
    <property type="entry name" value="M23_peptidase"/>
    <property type="match status" value="1"/>
</dbReference>
<dbReference type="Gene3D" id="1.10.287.1490">
    <property type="match status" value="1"/>
</dbReference>
<evidence type="ECO:0000313" key="5">
    <source>
        <dbReference type="EMBL" id="WGH93334.1"/>
    </source>
</evidence>
<dbReference type="SUPFAM" id="SSF57997">
    <property type="entry name" value="Tropomyosin"/>
    <property type="match status" value="1"/>
</dbReference>
<dbReference type="EMBL" id="CP122566">
    <property type="protein sequence ID" value="WGH93334.1"/>
    <property type="molecule type" value="Genomic_DNA"/>
</dbReference>
<reference evidence="5 6" key="1">
    <citation type="submission" date="2023-03" db="EMBL/GenBank/DDBJ databases">
        <title>Complete genome sequences of several Auritidibacter ignavus strains isolated from ear infections.</title>
        <authorList>
            <person name="Baehr T."/>
            <person name="Baumhoegger A.M."/>
        </authorList>
    </citation>
    <scope>NUCLEOTIDE SEQUENCE [LARGE SCALE GENOMIC DNA]</scope>
    <source>
        <strain evidence="5 6">BABAE-6</strain>
    </source>
</reference>
<dbReference type="SUPFAM" id="SSF51261">
    <property type="entry name" value="Duplicated hybrid motif"/>
    <property type="match status" value="1"/>
</dbReference>
<feature type="region of interest" description="Disordered" evidence="2">
    <location>
        <begin position="232"/>
        <end position="402"/>
    </location>
</feature>
<feature type="compositionally biased region" description="Low complexity" evidence="2">
    <location>
        <begin position="381"/>
        <end position="398"/>
    </location>
</feature>
<keyword evidence="6" id="KW-1185">Reference proteome</keyword>
<dbReference type="GeneID" id="83694525"/>
<evidence type="ECO:0000256" key="2">
    <source>
        <dbReference type="SAM" id="MobiDB-lite"/>
    </source>
</evidence>
<feature type="compositionally biased region" description="Basic and acidic residues" evidence="2">
    <location>
        <begin position="58"/>
        <end position="70"/>
    </location>
</feature>
<feature type="signal peptide" evidence="3">
    <location>
        <begin position="1"/>
        <end position="29"/>
    </location>
</feature>
<protein>
    <submittedName>
        <fullName evidence="5">Peptidoglycan DD-metalloendopeptidase family protein</fullName>
    </submittedName>
</protein>
<dbReference type="PANTHER" id="PTHR21666:SF289">
    <property type="entry name" value="L-ALA--D-GLU ENDOPEPTIDASE"/>
    <property type="match status" value="1"/>
</dbReference>
<evidence type="ECO:0000256" key="3">
    <source>
        <dbReference type="SAM" id="SignalP"/>
    </source>
</evidence>
<feature type="chain" id="PRO_5042495341" evidence="3">
    <location>
        <begin position="30"/>
        <end position="536"/>
    </location>
</feature>
<dbReference type="RefSeq" id="WP_110109995.1">
    <property type="nucleotide sequence ID" value="NZ_CP122561.1"/>
</dbReference>
<dbReference type="Pfam" id="PF01551">
    <property type="entry name" value="Peptidase_M23"/>
    <property type="match status" value="1"/>
</dbReference>
<keyword evidence="1 3" id="KW-0732">Signal</keyword>
<sequence length="536" mass="58369">MSRNRLPLCVIATGLMAVLTVSSIAPAHAQDKVDELQQQLDESRQQESDLSDSLSDLESQKQKLESDRGDLNANLEGLDEDIRKKVTELNELQEQLPGAQQAVEDAESRVQAAVDEVQSLKSRLTSAQQRRQEIQAEIDDSEQQVAQAREEVGQIAHQAYRRGGVSQDLSFMLGVSDSSLPETMGLTQQALRIQSSRSSQASQQAATDRNADARLAGVEQEIEELQAQAEEALEAEEKARDEARAAKKELDTMVSDTERLTEELKAERPKIQKQIDENRAEQSSVNEDIAQRQRELLDQESATSDLEGQYQEAVEEAERKRKEAEEAERKAREAEERAAAAKASERQRKEAEEARKKAEEASKASRDADQKVTEEAAANESSKSSGSSGSSKPSSSSSAWGLVPPLNTYQTSGFGWRPTPAGTFDYGGAGGYVHTGIDYGGGCGLPIKAAASGTVMNADWAVWTSGRRVVISHGQVNGRLLATKYHHMTRYVVSPGQKVNQGDVIGYTGTTGNSTGCHLHFETLLDGTAVDPEGLL</sequence>
<feature type="compositionally biased region" description="Basic and acidic residues" evidence="2">
    <location>
        <begin position="235"/>
        <end position="280"/>
    </location>
</feature>
<evidence type="ECO:0000256" key="1">
    <source>
        <dbReference type="ARBA" id="ARBA00022729"/>
    </source>
</evidence>
<evidence type="ECO:0000259" key="4">
    <source>
        <dbReference type="Pfam" id="PF01551"/>
    </source>
</evidence>
<organism evidence="5 6">
    <name type="scientific">Auritidibacter ignavus</name>
    <dbReference type="NCBI Taxonomy" id="678932"/>
    <lineage>
        <taxon>Bacteria</taxon>
        <taxon>Bacillati</taxon>
        <taxon>Actinomycetota</taxon>
        <taxon>Actinomycetes</taxon>
        <taxon>Micrococcales</taxon>
        <taxon>Micrococcaceae</taxon>
        <taxon>Auritidibacter</taxon>
    </lineage>
</organism>
<proteinExistence type="predicted"/>
<dbReference type="PANTHER" id="PTHR21666">
    <property type="entry name" value="PEPTIDASE-RELATED"/>
    <property type="match status" value="1"/>
</dbReference>
<feature type="compositionally biased region" description="Basic and acidic residues" evidence="2">
    <location>
        <begin position="35"/>
        <end position="47"/>
    </location>
</feature>
<feature type="domain" description="M23ase beta-sheet core" evidence="4">
    <location>
        <begin position="433"/>
        <end position="532"/>
    </location>
</feature>
<dbReference type="InterPro" id="IPR016047">
    <property type="entry name" value="M23ase_b-sheet_dom"/>
</dbReference>
<dbReference type="Gene3D" id="2.70.70.10">
    <property type="entry name" value="Glucose Permease (Domain IIA)"/>
    <property type="match status" value="1"/>
</dbReference>
<accession>A0AAJ6AJF8</accession>
<name>A0AAJ6AJF8_9MICC</name>
<dbReference type="AlphaFoldDB" id="A0AAJ6AJF8"/>
<feature type="compositionally biased region" description="Basic and acidic residues" evidence="2">
    <location>
        <begin position="316"/>
        <end position="374"/>
    </location>
</feature>
<dbReference type="Proteomes" id="UP001224674">
    <property type="component" value="Chromosome"/>
</dbReference>